<proteinExistence type="predicted"/>
<dbReference type="Proteomes" id="UP000789572">
    <property type="component" value="Unassembled WGS sequence"/>
</dbReference>
<evidence type="ECO:0000313" key="2">
    <source>
        <dbReference type="Proteomes" id="UP000789572"/>
    </source>
</evidence>
<sequence length="122" mass="13698">MFHLSPHPTITSSSHYPNHYSSTSIISTPLSSSLPAYSSSPLSVSIQHPSSTSGYLQTNSRFWEFYIDGLVTYVRYGNVNGLKYKERATQIQVHATVEDANAFIKKLIAEKLKNGFEGWINR</sequence>
<protein>
    <submittedName>
        <fullName evidence="1">10337_t:CDS:1</fullName>
    </submittedName>
</protein>
<gene>
    <name evidence="1" type="ORF">POCULU_LOCUS3726</name>
</gene>
<accession>A0A9N9FBJ5</accession>
<dbReference type="Gene3D" id="2.20.140.10">
    <property type="entry name" value="WGR domain"/>
    <property type="match status" value="1"/>
</dbReference>
<comment type="caution">
    <text evidence="1">The sequence shown here is derived from an EMBL/GenBank/DDBJ whole genome shotgun (WGS) entry which is preliminary data.</text>
</comment>
<reference evidence="1" key="1">
    <citation type="submission" date="2021-06" db="EMBL/GenBank/DDBJ databases">
        <authorList>
            <person name="Kallberg Y."/>
            <person name="Tangrot J."/>
            <person name="Rosling A."/>
        </authorList>
    </citation>
    <scope>NUCLEOTIDE SEQUENCE</scope>
    <source>
        <strain evidence="1">IA702</strain>
    </source>
</reference>
<keyword evidence="2" id="KW-1185">Reference proteome</keyword>
<dbReference type="EMBL" id="CAJVPJ010000433">
    <property type="protein sequence ID" value="CAG8524040.1"/>
    <property type="molecule type" value="Genomic_DNA"/>
</dbReference>
<organism evidence="1 2">
    <name type="scientific">Paraglomus occultum</name>
    <dbReference type="NCBI Taxonomy" id="144539"/>
    <lineage>
        <taxon>Eukaryota</taxon>
        <taxon>Fungi</taxon>
        <taxon>Fungi incertae sedis</taxon>
        <taxon>Mucoromycota</taxon>
        <taxon>Glomeromycotina</taxon>
        <taxon>Glomeromycetes</taxon>
        <taxon>Paraglomerales</taxon>
        <taxon>Paraglomeraceae</taxon>
        <taxon>Paraglomus</taxon>
    </lineage>
</organism>
<dbReference type="AlphaFoldDB" id="A0A9N9FBJ5"/>
<name>A0A9N9FBJ5_9GLOM</name>
<evidence type="ECO:0000313" key="1">
    <source>
        <dbReference type="EMBL" id="CAG8524040.1"/>
    </source>
</evidence>
<dbReference type="OrthoDB" id="2368435at2759"/>